<comment type="similarity">
    <text evidence="1 6">Belongs to the Arg-specific ADP-ribosyltransferase family.</text>
</comment>
<evidence type="ECO:0000256" key="6">
    <source>
        <dbReference type="RuleBase" id="RU361228"/>
    </source>
</evidence>
<dbReference type="SUPFAM" id="SSF56399">
    <property type="entry name" value="ADP-ribosylation"/>
    <property type="match status" value="1"/>
</dbReference>
<dbReference type="GO" id="GO:0016779">
    <property type="term" value="F:nucleotidyltransferase activity"/>
    <property type="evidence" value="ECO:0007669"/>
    <property type="project" value="UniProtKB-KW"/>
</dbReference>
<keyword evidence="4" id="KW-0548">Nucleotidyltransferase</keyword>
<dbReference type="EC" id="2.4.2.31" evidence="6"/>
<keyword evidence="6" id="KW-0521">NADP</keyword>
<protein>
    <recommendedName>
        <fullName evidence="6">NAD(P)(+)--arginine ADP-ribosyltransferase</fullName>
        <ecNumber evidence="6">2.4.2.31</ecNumber>
    </recommendedName>
    <alternativeName>
        <fullName evidence="6">Mono(ADP-ribosyl)transferase</fullName>
    </alternativeName>
</protein>
<gene>
    <name evidence="8" type="ORF">NSCI0253_LOCUS10488</name>
</gene>
<evidence type="ECO:0000256" key="7">
    <source>
        <dbReference type="SAM" id="MobiDB-lite"/>
    </source>
</evidence>
<dbReference type="GO" id="GO:0106274">
    <property type="term" value="F:NAD+-protein-arginine ADP-ribosyltransferase activity"/>
    <property type="evidence" value="ECO:0007669"/>
    <property type="project" value="UniProtKB-EC"/>
</dbReference>
<reference evidence="8" key="1">
    <citation type="submission" date="2021-01" db="EMBL/GenBank/DDBJ databases">
        <authorList>
            <person name="Corre E."/>
            <person name="Pelletier E."/>
            <person name="Niang G."/>
            <person name="Scheremetjew M."/>
            <person name="Finn R."/>
            <person name="Kale V."/>
            <person name="Holt S."/>
            <person name="Cochrane G."/>
            <person name="Meng A."/>
            <person name="Brown T."/>
            <person name="Cohen L."/>
        </authorList>
    </citation>
    <scope>NUCLEOTIDE SEQUENCE</scope>
</reference>
<comment type="catalytic activity">
    <reaction evidence="5 6">
        <text>L-arginyl-[protein] + NAD(+) = N(omega)-(ADP-D-ribosyl)-L-arginyl-[protein] + nicotinamide + H(+)</text>
        <dbReference type="Rhea" id="RHEA:19149"/>
        <dbReference type="Rhea" id="RHEA-COMP:10532"/>
        <dbReference type="Rhea" id="RHEA-COMP:15087"/>
        <dbReference type="ChEBI" id="CHEBI:15378"/>
        <dbReference type="ChEBI" id="CHEBI:17154"/>
        <dbReference type="ChEBI" id="CHEBI:29965"/>
        <dbReference type="ChEBI" id="CHEBI:57540"/>
        <dbReference type="ChEBI" id="CHEBI:142554"/>
        <dbReference type="EC" id="2.4.2.31"/>
    </reaction>
</comment>
<dbReference type="Gene3D" id="3.90.176.10">
    <property type="entry name" value="Toxin ADP-ribosyltransferase, Chain A, domain 1"/>
    <property type="match status" value="1"/>
</dbReference>
<evidence type="ECO:0000256" key="1">
    <source>
        <dbReference type="ARBA" id="ARBA00009558"/>
    </source>
</evidence>
<keyword evidence="6" id="KW-0520">NAD</keyword>
<sequence length="386" mass="42772">MSLSRRADGLGCKPTLLGRLSVIFNDIRNYPPEPFIDCIASVEKQGTIPGVKEAADRILHMAKDAVEFGHLKECGLSVDDVAMIMQYSAEDTVPPFYKELNRVCYDRDRTNAQAYAKSMWLLAHALKKLPSYGKSQVFRGVKLDLSADYPEGRAVVWHGWVSTTTAIKVLETPQFCGDNGDRTFFIINLTQSQGRDITTFSLIPGEAEVLLPPGTTIKVVSVMSAGSGLTIIQLEELPSRDLILDLRNAETVVDGPGYAESDKEESQVIADMECDFEVHAGTANFCGRFRQNGSGRGFPIFEKVDDKERFIPRGDPRYANISKSSWHRGWDADGCEEKTFYIHKTTAKPGIPPVRGWKSHRDRGAKPVLSLRPCSDASAPKKQKIA</sequence>
<name>A0A7S0ZXU3_NOCSC</name>
<evidence type="ECO:0000313" key="8">
    <source>
        <dbReference type="EMBL" id="CAD8836140.1"/>
    </source>
</evidence>
<dbReference type="InterPro" id="IPR000768">
    <property type="entry name" value="ART"/>
</dbReference>
<evidence type="ECO:0000256" key="5">
    <source>
        <dbReference type="ARBA" id="ARBA00047597"/>
    </source>
</evidence>
<dbReference type="PROSITE" id="PS51996">
    <property type="entry name" value="TR_MART"/>
    <property type="match status" value="1"/>
</dbReference>
<accession>A0A7S0ZXU3</accession>
<dbReference type="EMBL" id="HBFQ01015099">
    <property type="protein sequence ID" value="CAD8836140.1"/>
    <property type="molecule type" value="Transcribed_RNA"/>
</dbReference>
<proteinExistence type="inferred from homology"/>
<evidence type="ECO:0000256" key="3">
    <source>
        <dbReference type="ARBA" id="ARBA00022679"/>
    </source>
</evidence>
<evidence type="ECO:0000256" key="2">
    <source>
        <dbReference type="ARBA" id="ARBA00022676"/>
    </source>
</evidence>
<keyword evidence="2 6" id="KW-0328">Glycosyltransferase</keyword>
<dbReference type="Pfam" id="PF01129">
    <property type="entry name" value="ART"/>
    <property type="match status" value="1"/>
</dbReference>
<keyword evidence="3 6" id="KW-0808">Transferase</keyword>
<evidence type="ECO:0000256" key="4">
    <source>
        <dbReference type="ARBA" id="ARBA00022695"/>
    </source>
</evidence>
<feature type="region of interest" description="Disordered" evidence="7">
    <location>
        <begin position="351"/>
        <end position="386"/>
    </location>
</feature>
<dbReference type="AlphaFoldDB" id="A0A7S0ZXU3"/>
<organism evidence="8">
    <name type="scientific">Noctiluca scintillans</name>
    <name type="common">Sea sparkle</name>
    <name type="synonym">Red tide dinoflagellate</name>
    <dbReference type="NCBI Taxonomy" id="2966"/>
    <lineage>
        <taxon>Eukaryota</taxon>
        <taxon>Sar</taxon>
        <taxon>Alveolata</taxon>
        <taxon>Dinophyceae</taxon>
        <taxon>Noctilucales</taxon>
        <taxon>Noctilucaceae</taxon>
        <taxon>Noctiluca</taxon>
    </lineage>
</organism>